<reference evidence="3" key="1">
    <citation type="submission" date="2023-03" db="EMBL/GenBank/DDBJ databases">
        <title>Chromosome-level genomes of two armyworms, Mythimna separata and Mythimna loreyi, provide insights into the biosynthesis and reception of sex pheromones.</title>
        <authorList>
            <person name="Zhao H."/>
        </authorList>
    </citation>
    <scope>NUCLEOTIDE SEQUENCE</scope>
    <source>
        <strain evidence="3">BeijingLab</strain>
        <tissue evidence="3">Pupa</tissue>
    </source>
</reference>
<evidence type="ECO:0000313" key="3">
    <source>
        <dbReference type="EMBL" id="KAJ8706127.1"/>
    </source>
</evidence>
<name>A0AAD8DL90_MYTSE</name>
<accession>A0AAD8DL90</accession>
<feature type="compositionally biased region" description="Polar residues" evidence="1">
    <location>
        <begin position="596"/>
        <end position="620"/>
    </location>
</feature>
<dbReference type="Proteomes" id="UP001231518">
    <property type="component" value="Chromosome 26"/>
</dbReference>
<dbReference type="PANTHER" id="PTHR47771:SF14">
    <property type="entry name" value="RH73259P"/>
    <property type="match status" value="1"/>
</dbReference>
<feature type="chain" id="PRO_5041925926" evidence="2">
    <location>
        <begin position="17"/>
        <end position="1138"/>
    </location>
</feature>
<proteinExistence type="predicted"/>
<feature type="region of interest" description="Disordered" evidence="1">
    <location>
        <begin position="568"/>
        <end position="620"/>
    </location>
</feature>
<keyword evidence="4" id="KW-1185">Reference proteome</keyword>
<keyword evidence="2" id="KW-0732">Signal</keyword>
<sequence>MWVRVWLAFTVSAVWSQHTSTVSQDGAAFGWGWQLSPLGPASSVGHYYVKLPQSEQQVRYAADGSGYHGAVRVNTNSDHHEHTANVAVGQKAIELSQKAHSYYDNPPNQNITQLQAPPSNNQQPVDIYLLQQQYQPYQPSPVLQLPTQGQATPNYGYNGPYNPSGPSRDPSTPLQQEDPNEYRPEVLQVFKNHNCSNEDSSKDLQNDLNKSKELFAEIPSYNIHEINSFGATTNPFYRGAVNFRVEAPRPNARNERFYYTTIETPTATYTENATQAGIDKLVASTQDLISNEDLLIINHAAEKHVNDQSDDIIKPRPRYVFRNNNDNNDYTGQDSRANHLTVKAKIGNIVKSDIEHLENNNFKEQILRSNSNKYDFARPIVVQDNSYNNFKEQIVDNLVSTMVPYMANGYQIVGVRDNVEENNTNENSENSNEKNEGLVNVTPRPVNQNYLAPITVALRLLNANDTDSFNNIDDHEASDSELIPDTVHSPPKEKTTVEVQQSIPVEITHINDVEVHEYIDLDEGRSNNKGPFDVAKSLYNKYVDALRSSKKIQDNMNKLLYKYGAMKEDNDNQNDNESNNENDNENNQNYEKQEQLEPSENIQSPVEVSPNQEDTNTQRSEQVRYYNYANDNQKIIQPIIIEKQIPITKFVDRFIEKKVPYPQRVEVQVPVDRPVPVEVPYEKIVEKPVEVTKYVDKPYPVEVPRPYPVEVKVPYPVQQKVYVDRPVHIPYPVDRIVEKHISHPIPVPTPVGIPYEVRVPVEHKILYPVPVDRPVPVTVEIEKPVERIVNKEVPVPYPVEKRIPYPVHYNTRVPVPYPVEKRVPVPVEKIVEKPVTITKYVDRPIHIQVPVPHPVPVAVHVPQPYPVERIVEKRVPYPVHVDRIVEKKVPVQVPYEVEKVVEKIVEKPVVVTKYVDKPYPVEKTVPYPVEKIVEKKVPYPVQVPVEVKVPYPVEKIVEKKVHVPVPVYRYANHHEQSSETRNNAQYQNSKDIERLKRLQNQQQIYIAQYYQLLKERQRQPMQSTQWGNQYASSYQYINNTSGSKPENRNQSNLANYLTYLTNGQSKSNNNNNYYGPVPMQNQDDWWQNNKNYVVEVKMRRADREPKMSNLRIEYGGFRPPLIPSTEVDLDGMPIHKEA</sequence>
<gene>
    <name evidence="3" type="ORF">PYW07_010904</name>
</gene>
<feature type="region of interest" description="Disordered" evidence="1">
    <location>
        <begin position="101"/>
        <end position="122"/>
    </location>
</feature>
<feature type="signal peptide" evidence="2">
    <location>
        <begin position="1"/>
        <end position="16"/>
    </location>
</feature>
<evidence type="ECO:0000313" key="4">
    <source>
        <dbReference type="Proteomes" id="UP001231518"/>
    </source>
</evidence>
<protein>
    <submittedName>
        <fullName evidence="3">Uncharacterized protein</fullName>
    </submittedName>
</protein>
<feature type="region of interest" description="Disordered" evidence="1">
    <location>
        <begin position="475"/>
        <end position="498"/>
    </location>
</feature>
<dbReference type="AlphaFoldDB" id="A0AAD8DL90"/>
<evidence type="ECO:0000256" key="2">
    <source>
        <dbReference type="SAM" id="SignalP"/>
    </source>
</evidence>
<dbReference type="PANTHER" id="PTHR47771">
    <property type="entry name" value="LD27203P-RELATED"/>
    <property type="match status" value="1"/>
</dbReference>
<feature type="compositionally biased region" description="Polar residues" evidence="1">
    <location>
        <begin position="106"/>
        <end position="122"/>
    </location>
</feature>
<comment type="caution">
    <text evidence="3">The sequence shown here is derived from an EMBL/GenBank/DDBJ whole genome shotgun (WGS) entry which is preliminary data.</text>
</comment>
<evidence type="ECO:0000256" key="1">
    <source>
        <dbReference type="SAM" id="MobiDB-lite"/>
    </source>
</evidence>
<organism evidence="3 4">
    <name type="scientific">Mythimna separata</name>
    <name type="common">Oriental armyworm</name>
    <name type="synonym">Pseudaletia separata</name>
    <dbReference type="NCBI Taxonomy" id="271217"/>
    <lineage>
        <taxon>Eukaryota</taxon>
        <taxon>Metazoa</taxon>
        <taxon>Ecdysozoa</taxon>
        <taxon>Arthropoda</taxon>
        <taxon>Hexapoda</taxon>
        <taxon>Insecta</taxon>
        <taxon>Pterygota</taxon>
        <taxon>Neoptera</taxon>
        <taxon>Endopterygota</taxon>
        <taxon>Lepidoptera</taxon>
        <taxon>Glossata</taxon>
        <taxon>Ditrysia</taxon>
        <taxon>Noctuoidea</taxon>
        <taxon>Noctuidae</taxon>
        <taxon>Noctuinae</taxon>
        <taxon>Hadenini</taxon>
        <taxon>Mythimna</taxon>
    </lineage>
</organism>
<feature type="region of interest" description="Disordered" evidence="1">
    <location>
        <begin position="139"/>
        <end position="178"/>
    </location>
</feature>
<feature type="compositionally biased region" description="Acidic residues" evidence="1">
    <location>
        <begin position="571"/>
        <end position="584"/>
    </location>
</feature>
<dbReference type="EMBL" id="JARGEI010000029">
    <property type="protein sequence ID" value="KAJ8706127.1"/>
    <property type="molecule type" value="Genomic_DNA"/>
</dbReference>